<keyword evidence="5" id="KW-0678">Repressor</keyword>
<protein>
    <submittedName>
        <fullName evidence="11">Uncharacterized protein</fullName>
    </submittedName>
</protein>
<comment type="caution">
    <text evidence="11">The sequence shown here is derived from an EMBL/GenBank/DDBJ whole genome shotgun (WGS) entry which is preliminary data.</text>
</comment>
<evidence type="ECO:0000313" key="11">
    <source>
        <dbReference type="EMBL" id="GIZ40069.1"/>
    </source>
</evidence>
<evidence type="ECO:0000256" key="5">
    <source>
        <dbReference type="ARBA" id="ARBA00022491"/>
    </source>
</evidence>
<dbReference type="GO" id="GO:0005737">
    <property type="term" value="C:cytoplasm"/>
    <property type="evidence" value="ECO:0007669"/>
    <property type="project" value="UniProtKB-SubCell"/>
</dbReference>
<feature type="region of interest" description="Disordered" evidence="10">
    <location>
        <begin position="1"/>
        <end position="24"/>
    </location>
</feature>
<evidence type="ECO:0000256" key="6">
    <source>
        <dbReference type="ARBA" id="ARBA00023015"/>
    </source>
</evidence>
<evidence type="ECO:0000256" key="2">
    <source>
        <dbReference type="ARBA" id="ARBA00004496"/>
    </source>
</evidence>
<keyword evidence="12" id="KW-1185">Reference proteome</keyword>
<evidence type="ECO:0000256" key="1">
    <source>
        <dbReference type="ARBA" id="ARBA00004123"/>
    </source>
</evidence>
<dbReference type="AlphaFoldDB" id="A0A9P3CBU1"/>
<feature type="coiled-coil region" evidence="9">
    <location>
        <begin position="199"/>
        <end position="226"/>
    </location>
</feature>
<reference evidence="11 12" key="1">
    <citation type="submission" date="2021-01" db="EMBL/GenBank/DDBJ databases">
        <title>Cercospora kikuchii MAFF 305040 whole genome shotgun sequence.</title>
        <authorList>
            <person name="Kashiwa T."/>
            <person name="Suzuki T."/>
        </authorList>
    </citation>
    <scope>NUCLEOTIDE SEQUENCE [LARGE SCALE GENOMIC DNA]</scope>
    <source>
        <strain evidence="11 12">MAFF 305040</strain>
    </source>
</reference>
<dbReference type="OrthoDB" id="5345625at2759"/>
<evidence type="ECO:0000313" key="12">
    <source>
        <dbReference type="Proteomes" id="UP000825890"/>
    </source>
</evidence>
<comment type="subcellular location">
    <subcellularLocation>
        <location evidence="2">Cytoplasm</location>
    </subcellularLocation>
    <subcellularLocation>
        <location evidence="1">Nucleus</location>
    </subcellularLocation>
</comment>
<feature type="region of interest" description="Disordered" evidence="10">
    <location>
        <begin position="41"/>
        <end position="164"/>
    </location>
</feature>
<evidence type="ECO:0000256" key="8">
    <source>
        <dbReference type="ARBA" id="ARBA00023242"/>
    </source>
</evidence>
<evidence type="ECO:0000256" key="4">
    <source>
        <dbReference type="ARBA" id="ARBA00022490"/>
    </source>
</evidence>
<feature type="compositionally biased region" description="Polar residues" evidence="10">
    <location>
        <begin position="49"/>
        <end position="59"/>
    </location>
</feature>
<keyword evidence="4" id="KW-0963">Cytoplasm</keyword>
<comment type="similarity">
    <text evidence="3">Belongs to the WHI5/NRM1 family.</text>
</comment>
<gene>
    <name evidence="11" type="ORF">CKM354_000342300</name>
</gene>
<evidence type="ECO:0000256" key="9">
    <source>
        <dbReference type="SAM" id="Coils"/>
    </source>
</evidence>
<sequence>MPADIENRVPRTDTPHVTLHGKPRRVLGDVSANVRVMADPKFFDGKPLTGSQLKRSSATALDDSSGFTYLKRRRLSSDRSLLPSERAPQDPQSNSEHAQPALDRQQQNLQSSSAPPGTPAQLVVDEEDDDSSAERKSFSSLINYDPSSQNAAGSQSRPTPLFRGPSHAELLKMRLQVAMYKVKTNQIHVPFDELRENTLSKRQREYNEAEEAVAALRAEAQAKDAQRTHAHPSSALFPAPMLQPTDYSSRTVYGPAIASSPPVSRSSRRNMRDSALRGIGRRATAEEELTSSVVKGRVAAGLLDLRRGAGGS</sequence>
<dbReference type="Pfam" id="PF08528">
    <property type="entry name" value="Whi5"/>
    <property type="match status" value="1"/>
</dbReference>
<dbReference type="EMBL" id="BOLY01000002">
    <property type="protein sequence ID" value="GIZ40069.1"/>
    <property type="molecule type" value="Genomic_DNA"/>
</dbReference>
<dbReference type="InterPro" id="IPR013734">
    <property type="entry name" value="TF_Nrm1/Whi5"/>
</dbReference>
<feature type="compositionally biased region" description="Polar residues" evidence="10">
    <location>
        <begin position="104"/>
        <end position="115"/>
    </location>
</feature>
<dbReference type="GO" id="GO:0005634">
    <property type="term" value="C:nucleus"/>
    <property type="evidence" value="ECO:0007669"/>
    <property type="project" value="UniProtKB-SubCell"/>
</dbReference>
<feature type="compositionally biased region" description="Polar residues" evidence="10">
    <location>
        <begin position="138"/>
        <end position="158"/>
    </location>
</feature>
<evidence type="ECO:0000256" key="7">
    <source>
        <dbReference type="ARBA" id="ARBA00023163"/>
    </source>
</evidence>
<feature type="compositionally biased region" description="Basic and acidic residues" evidence="10">
    <location>
        <begin position="1"/>
        <end position="14"/>
    </location>
</feature>
<dbReference type="Proteomes" id="UP000825890">
    <property type="component" value="Unassembled WGS sequence"/>
</dbReference>
<dbReference type="GeneID" id="68288998"/>
<organism evidence="11 12">
    <name type="scientific">Cercospora kikuchii</name>
    <dbReference type="NCBI Taxonomy" id="84275"/>
    <lineage>
        <taxon>Eukaryota</taxon>
        <taxon>Fungi</taxon>
        <taxon>Dikarya</taxon>
        <taxon>Ascomycota</taxon>
        <taxon>Pezizomycotina</taxon>
        <taxon>Dothideomycetes</taxon>
        <taxon>Dothideomycetidae</taxon>
        <taxon>Mycosphaerellales</taxon>
        <taxon>Mycosphaerellaceae</taxon>
        <taxon>Cercospora</taxon>
    </lineage>
</organism>
<proteinExistence type="inferred from homology"/>
<name>A0A9P3CBU1_9PEZI</name>
<keyword evidence="6" id="KW-0805">Transcription regulation</keyword>
<keyword evidence="8" id="KW-0539">Nucleus</keyword>
<keyword evidence="9" id="KW-0175">Coiled coil</keyword>
<evidence type="ECO:0000256" key="10">
    <source>
        <dbReference type="SAM" id="MobiDB-lite"/>
    </source>
</evidence>
<keyword evidence="7" id="KW-0804">Transcription</keyword>
<dbReference type="RefSeq" id="XP_044654556.1">
    <property type="nucleotide sequence ID" value="XM_044798621.1"/>
</dbReference>
<evidence type="ECO:0000256" key="3">
    <source>
        <dbReference type="ARBA" id="ARBA00006922"/>
    </source>
</evidence>
<accession>A0A9P3CBU1</accession>
<feature type="region of interest" description="Disordered" evidence="10">
    <location>
        <begin position="257"/>
        <end position="291"/>
    </location>
</feature>